<dbReference type="InterPro" id="IPR001048">
    <property type="entry name" value="Asp/Glu/Uridylate_kinase"/>
</dbReference>
<protein>
    <recommendedName>
        <fullName evidence="3">Acetylglutamate kinase</fullName>
        <ecNumber evidence="2">2.7.2.8</ecNumber>
    </recommendedName>
    <alternativeName>
        <fullName evidence="10">N-acetyl-L-glutamate 5-phosphotransferase</fullName>
    </alternativeName>
    <alternativeName>
        <fullName evidence="11">NAG kinase</fullName>
    </alternativeName>
</protein>
<dbReference type="EMBL" id="CP041730">
    <property type="protein sequence ID" value="QDQ29210.1"/>
    <property type="molecule type" value="Genomic_DNA"/>
</dbReference>
<evidence type="ECO:0000256" key="6">
    <source>
        <dbReference type="ARBA" id="ARBA00022679"/>
    </source>
</evidence>
<keyword evidence="9" id="KW-0067">ATP-binding</keyword>
<evidence type="ECO:0000256" key="8">
    <source>
        <dbReference type="ARBA" id="ARBA00022777"/>
    </source>
</evidence>
<feature type="domain" description="Aspartate/glutamate/uridylate kinase" evidence="13">
    <location>
        <begin position="8"/>
        <end position="231"/>
    </location>
</feature>
<evidence type="ECO:0000256" key="11">
    <source>
        <dbReference type="ARBA" id="ARBA00030639"/>
    </source>
</evidence>
<dbReference type="GO" id="GO:0005524">
    <property type="term" value="F:ATP binding"/>
    <property type="evidence" value="ECO:0007669"/>
    <property type="project" value="UniProtKB-KW"/>
</dbReference>
<evidence type="ECO:0000256" key="1">
    <source>
        <dbReference type="ARBA" id="ARBA00004828"/>
    </source>
</evidence>
<keyword evidence="6" id="KW-0808">Transferase</keyword>
<keyword evidence="15" id="KW-1185">Reference proteome</keyword>
<reference evidence="15" key="1">
    <citation type="submission" date="2019-07" db="EMBL/GenBank/DDBJ databases">
        <title>Chitinimonas sp. nov., isolated from Ny-Alesund, arctica soil.</title>
        <authorList>
            <person name="Xu Q."/>
            <person name="Peng F."/>
        </authorList>
    </citation>
    <scope>NUCLEOTIDE SEQUENCE [LARGE SCALE GENOMIC DNA]</scope>
    <source>
        <strain evidence="15">R3-44</strain>
    </source>
</reference>
<comment type="pathway">
    <text evidence="1">Amino-acid biosynthesis; L-arginine biosynthesis; N(2)-acetyl-L-ornithine from L-glutamate: step 2/4.</text>
</comment>
<evidence type="ECO:0000256" key="12">
    <source>
        <dbReference type="ARBA" id="ARBA00048141"/>
    </source>
</evidence>
<dbReference type="EC" id="2.7.2.8" evidence="2"/>
<dbReference type="Proteomes" id="UP000317550">
    <property type="component" value="Chromosome"/>
</dbReference>
<dbReference type="PANTHER" id="PTHR23342:SF0">
    <property type="entry name" value="N-ACETYLGLUTAMATE SYNTHASE, MITOCHONDRIAL"/>
    <property type="match status" value="1"/>
</dbReference>
<keyword evidence="8 14" id="KW-0418">Kinase</keyword>
<sequence length="290" mass="31143">MEALHNQTVVIVYAGQSVYNPTLRASFSQNAALLKLTGMRPVIVHGGLPRFQAQGQVPEAPVREAMRTTLAIHVARTALAEVNLELVRLIGVHGVKVLGINGQDGHCLTAGSTAGGDFISPIEAVDTAILEAFLTGGLLPVVMPLAPDADGDDRLVSPERLGNLLAQKLKATTLVMMVENSVLREFGDQTGLCGKSELEKWLAEHASNTAAAYAREALDALTHGVQSVHLVDISQPQGMVDELLTEEGRGIVFCGRSSAELVAETRRYFADADSVLRPDFSVERKRVVRF</sequence>
<evidence type="ECO:0000256" key="9">
    <source>
        <dbReference type="ARBA" id="ARBA00022840"/>
    </source>
</evidence>
<dbReference type="GO" id="GO:0006526">
    <property type="term" value="P:L-arginine biosynthetic process"/>
    <property type="evidence" value="ECO:0007669"/>
    <property type="project" value="UniProtKB-KW"/>
</dbReference>
<accession>A0A516SM51</accession>
<evidence type="ECO:0000256" key="7">
    <source>
        <dbReference type="ARBA" id="ARBA00022741"/>
    </source>
</evidence>
<dbReference type="GO" id="GO:0005737">
    <property type="term" value="C:cytoplasm"/>
    <property type="evidence" value="ECO:0007669"/>
    <property type="project" value="InterPro"/>
</dbReference>
<dbReference type="AlphaFoldDB" id="A0A516SM51"/>
<name>A0A516SM51_9NEIS</name>
<evidence type="ECO:0000256" key="10">
    <source>
        <dbReference type="ARBA" id="ARBA00030178"/>
    </source>
</evidence>
<gene>
    <name evidence="14" type="ORF">FNU76_04380</name>
</gene>
<dbReference type="PIRSF" id="PIRSF000728">
    <property type="entry name" value="NAGK"/>
    <property type="match status" value="1"/>
</dbReference>
<dbReference type="SUPFAM" id="SSF53633">
    <property type="entry name" value="Carbamate kinase-like"/>
    <property type="match status" value="1"/>
</dbReference>
<dbReference type="InterPro" id="IPR004662">
    <property type="entry name" value="AcgluKinase_fam"/>
</dbReference>
<dbReference type="Pfam" id="PF00696">
    <property type="entry name" value="AA_kinase"/>
    <property type="match status" value="1"/>
</dbReference>
<evidence type="ECO:0000313" key="15">
    <source>
        <dbReference type="Proteomes" id="UP000317550"/>
    </source>
</evidence>
<comment type="catalytic activity">
    <reaction evidence="12">
        <text>N-acetyl-L-glutamate + ATP = N-acetyl-L-glutamyl 5-phosphate + ADP</text>
        <dbReference type="Rhea" id="RHEA:14629"/>
        <dbReference type="ChEBI" id="CHEBI:30616"/>
        <dbReference type="ChEBI" id="CHEBI:44337"/>
        <dbReference type="ChEBI" id="CHEBI:57936"/>
        <dbReference type="ChEBI" id="CHEBI:456216"/>
        <dbReference type="EC" id="2.7.2.8"/>
    </reaction>
</comment>
<evidence type="ECO:0000256" key="4">
    <source>
        <dbReference type="ARBA" id="ARBA00022571"/>
    </source>
</evidence>
<dbReference type="Gene3D" id="3.40.1160.10">
    <property type="entry name" value="Acetylglutamate kinase-like"/>
    <property type="match status" value="1"/>
</dbReference>
<dbReference type="GO" id="GO:0003991">
    <property type="term" value="F:acetylglutamate kinase activity"/>
    <property type="evidence" value="ECO:0007669"/>
    <property type="project" value="UniProtKB-EC"/>
</dbReference>
<evidence type="ECO:0000256" key="3">
    <source>
        <dbReference type="ARBA" id="ARBA00021197"/>
    </source>
</evidence>
<evidence type="ECO:0000259" key="13">
    <source>
        <dbReference type="Pfam" id="PF00696"/>
    </source>
</evidence>
<proteinExistence type="predicted"/>
<dbReference type="KEGG" id="cari:FNU76_04380"/>
<evidence type="ECO:0000313" key="14">
    <source>
        <dbReference type="EMBL" id="QDQ29210.1"/>
    </source>
</evidence>
<dbReference type="PANTHER" id="PTHR23342">
    <property type="entry name" value="N-ACETYLGLUTAMATE SYNTHASE"/>
    <property type="match status" value="1"/>
</dbReference>
<organism evidence="14 15">
    <name type="scientific">Chitinimonas arctica</name>
    <dbReference type="NCBI Taxonomy" id="2594795"/>
    <lineage>
        <taxon>Bacteria</taxon>
        <taxon>Pseudomonadati</taxon>
        <taxon>Pseudomonadota</taxon>
        <taxon>Betaproteobacteria</taxon>
        <taxon>Neisseriales</taxon>
        <taxon>Chitinibacteraceae</taxon>
        <taxon>Chitinimonas</taxon>
    </lineage>
</organism>
<keyword evidence="5" id="KW-0028">Amino-acid biosynthesis</keyword>
<evidence type="ECO:0000256" key="5">
    <source>
        <dbReference type="ARBA" id="ARBA00022605"/>
    </source>
</evidence>
<dbReference type="OrthoDB" id="9803155at2"/>
<dbReference type="InterPro" id="IPR036393">
    <property type="entry name" value="AceGlu_kinase-like_sf"/>
</dbReference>
<keyword evidence="4" id="KW-0055">Arginine biosynthesis</keyword>
<evidence type="ECO:0000256" key="2">
    <source>
        <dbReference type="ARBA" id="ARBA00013065"/>
    </source>
</evidence>
<keyword evidence="7" id="KW-0547">Nucleotide-binding</keyword>